<dbReference type="EMBL" id="CP046401">
    <property type="protein sequence ID" value="QGY44328.1"/>
    <property type="molecule type" value="Genomic_DNA"/>
</dbReference>
<sequence length="353" mass="39317">MEINRDHILYLQIDNESDVGVCRRKAVGLAKKIGFDDIKTGEVAIMVTELVTNVLKHGGRKGKILVCQIENEKRQKAIEIWCCDMGNGIADFNQSVTDGYTQQDSLGLGLGTIRRFSDELDINPKSVQQLYDSGLSDLKNYKHCIRSLKWVPTKHWIGTNKNITTGAASRAKPGEKLNGDSYVVNHLNQTESVVAVIDGLGHGKEANIASQMAKEQLMLRPELPLDALIQHVHNGIRGTRGAVIGLVFADTQKNRLRYTGIGNIEGFLSTSSGKKNLISFGGIVGHNMRTPRIFEFDFNPGDILCLTTDGITSRWNPSDLNWKDHPQQTAEYILRNFSRQNDDATVLILRYNI</sequence>
<dbReference type="InterPro" id="IPR036457">
    <property type="entry name" value="PPM-type-like_dom_sf"/>
</dbReference>
<dbReference type="InterPro" id="IPR003594">
    <property type="entry name" value="HATPase_dom"/>
</dbReference>
<accession>A0A6I6JTB9</accession>
<dbReference type="PANTHER" id="PTHR35801:SF1">
    <property type="entry name" value="PHOSPHOSERINE PHOSPHATASE RSBX"/>
    <property type="match status" value="1"/>
</dbReference>
<proteinExistence type="predicted"/>
<dbReference type="AlphaFoldDB" id="A0A6I6JTB9"/>
<dbReference type="Pfam" id="PF07228">
    <property type="entry name" value="SpoIIE"/>
    <property type="match status" value="1"/>
</dbReference>
<dbReference type="KEGG" id="mcos:GM418_11870"/>
<evidence type="ECO:0000313" key="2">
    <source>
        <dbReference type="EMBL" id="QGY44328.1"/>
    </source>
</evidence>
<evidence type="ECO:0000259" key="1">
    <source>
        <dbReference type="SMART" id="SM00331"/>
    </source>
</evidence>
<dbReference type="SUPFAM" id="SSF81606">
    <property type="entry name" value="PP2C-like"/>
    <property type="match status" value="1"/>
</dbReference>
<dbReference type="Proteomes" id="UP000428260">
    <property type="component" value="Chromosome"/>
</dbReference>
<name>A0A6I6JTB9_9BACT</name>
<dbReference type="InterPro" id="IPR036890">
    <property type="entry name" value="HATPase_C_sf"/>
</dbReference>
<dbReference type="InterPro" id="IPR039248">
    <property type="entry name" value="Ptase_RsbX"/>
</dbReference>
<reference evidence="2 3" key="1">
    <citation type="submission" date="2019-11" db="EMBL/GenBank/DDBJ databases">
        <authorList>
            <person name="Zheng R.K."/>
            <person name="Sun C.M."/>
        </authorList>
    </citation>
    <scope>NUCLEOTIDE SEQUENCE [LARGE SCALE GENOMIC DNA]</scope>
    <source>
        <strain evidence="2 3">WC007</strain>
    </source>
</reference>
<dbReference type="Pfam" id="PF13581">
    <property type="entry name" value="HATPase_c_2"/>
    <property type="match status" value="1"/>
</dbReference>
<gene>
    <name evidence="2" type="ORF">GM418_11870</name>
</gene>
<protein>
    <submittedName>
        <fullName evidence="2">SpoIIE family protein phosphatase</fullName>
    </submittedName>
</protein>
<organism evidence="2 3">
    <name type="scientific">Maribellus comscasis</name>
    <dbReference type="NCBI Taxonomy" id="2681766"/>
    <lineage>
        <taxon>Bacteria</taxon>
        <taxon>Pseudomonadati</taxon>
        <taxon>Bacteroidota</taxon>
        <taxon>Bacteroidia</taxon>
        <taxon>Marinilabiliales</taxon>
        <taxon>Prolixibacteraceae</taxon>
        <taxon>Maribellus</taxon>
    </lineage>
</organism>
<dbReference type="SUPFAM" id="SSF55874">
    <property type="entry name" value="ATPase domain of HSP90 chaperone/DNA topoisomerase II/histidine kinase"/>
    <property type="match status" value="1"/>
</dbReference>
<evidence type="ECO:0000313" key="3">
    <source>
        <dbReference type="Proteomes" id="UP000428260"/>
    </source>
</evidence>
<dbReference type="Gene3D" id="3.60.40.10">
    <property type="entry name" value="PPM-type phosphatase domain"/>
    <property type="match status" value="1"/>
</dbReference>
<dbReference type="InterPro" id="IPR001932">
    <property type="entry name" value="PPM-type_phosphatase-like_dom"/>
</dbReference>
<dbReference type="PANTHER" id="PTHR35801">
    <property type="entry name" value="PHOSPHOSERINE PHOSPHATASE RSBX"/>
    <property type="match status" value="1"/>
</dbReference>
<dbReference type="RefSeq" id="WP_158866322.1">
    <property type="nucleotide sequence ID" value="NZ_CP046401.1"/>
</dbReference>
<dbReference type="SMART" id="SM00331">
    <property type="entry name" value="PP2C_SIG"/>
    <property type="match status" value="1"/>
</dbReference>
<feature type="domain" description="PPM-type phosphatase" evidence="1">
    <location>
        <begin position="162"/>
        <end position="351"/>
    </location>
</feature>
<dbReference type="Gene3D" id="3.30.565.10">
    <property type="entry name" value="Histidine kinase-like ATPase, C-terminal domain"/>
    <property type="match status" value="1"/>
</dbReference>
<keyword evidence="3" id="KW-1185">Reference proteome</keyword>